<feature type="compositionally biased region" description="Polar residues" evidence="3">
    <location>
        <begin position="684"/>
        <end position="700"/>
    </location>
</feature>
<dbReference type="SUPFAM" id="SSF117281">
    <property type="entry name" value="Kelch motif"/>
    <property type="match status" value="2"/>
</dbReference>
<keyword evidence="1" id="KW-0880">Kelch repeat</keyword>
<dbReference type="PANTHER" id="PTHR46093:SF18">
    <property type="entry name" value="FIBRONECTIN TYPE-III DOMAIN-CONTAINING PROTEIN"/>
    <property type="match status" value="1"/>
</dbReference>
<dbReference type="Gene3D" id="2.120.10.80">
    <property type="entry name" value="Kelch-type beta propeller"/>
    <property type="match status" value="2"/>
</dbReference>
<evidence type="ECO:0000313" key="5">
    <source>
        <dbReference type="Proteomes" id="UP001445076"/>
    </source>
</evidence>
<accession>A0AAW0XW82</accession>
<proteinExistence type="predicted"/>
<feature type="region of interest" description="Disordered" evidence="3">
    <location>
        <begin position="300"/>
        <end position="372"/>
    </location>
</feature>
<dbReference type="PANTHER" id="PTHR46093">
    <property type="entry name" value="ACYL-COA-BINDING DOMAIN-CONTAINING PROTEIN 5"/>
    <property type="match status" value="1"/>
</dbReference>
<evidence type="ECO:0000256" key="3">
    <source>
        <dbReference type="SAM" id="MobiDB-lite"/>
    </source>
</evidence>
<gene>
    <name evidence="4" type="ORF">OTU49_016012</name>
</gene>
<feature type="compositionally biased region" description="Low complexity" evidence="3">
    <location>
        <begin position="307"/>
        <end position="329"/>
    </location>
</feature>
<sequence>MWSSVGGCGGGEVPSARHKHAVCTDHTNVYLLGGRHGNLPLKDFWIYDLVNRVWREVREDTGSRPPSLQQHTMVKAGDRLVVFGGELCMSNETPLWIYNPQNKVWRKWRWEGGMRGVGGGCGRGGSGGGTGPTGRRAHTAVMVGDAMLVYGGYQDLRGSSSELWNFNTQEETWTQVSSRGEQPAPRHAHSAIMKDHHMWVYGGMTDLQERNDLWRYDTGSRTWTQVRSRPNPGYLHSHVAAKLHDSMVVFGGERQGEMLNDLWRFHFATSTWERLLFSGIRPQPRSQFCAFVAPSHHMKGPRFHTPSSSLGSSSATTSSSSSGYSSYQSHEPYRSRRIHPDNSFTSGGSSGGGGDTGGGRPRGPSEEQGSCACQECADADDDDELDPSRLRSIIQRNCSNAPAAQLKLSISKFSQLNLSHLGRYYSYSMLSNDSTESIVEESLASTCDSLGSKIVKSQSIHVMNKDKIEKMERDKGAMTRDIVSVPNFGDIKDVDENAQDSQMPVNHIKVITVLPVEGSTEASLEDDPSDLVAEIKGRLAFSHDDAIQSADTSISENLMSFSCTTDSNLSSNTNLYNNCHYNIGGVSSFANPNYVGFDPGRDSEGLLSQDYWRTGALDLESIRHKEFAEMLRTPPDSGIGLGVEMERRTPLDLTLARLEDFVSFDNQTAHFSKTRTKEHPAGSNEGSSTQKPASTAKVTFSSNQEQSSDRSSGSCTRRNTEGTREPPSPRVNPFIREETAYEPRSPNAMYIVGGKEMDQMTAFKRPISVWKLDLPF</sequence>
<dbReference type="AlphaFoldDB" id="A0AAW0XW82"/>
<evidence type="ECO:0000256" key="1">
    <source>
        <dbReference type="ARBA" id="ARBA00022441"/>
    </source>
</evidence>
<keyword evidence="2" id="KW-0677">Repeat</keyword>
<organism evidence="4 5">
    <name type="scientific">Cherax quadricarinatus</name>
    <name type="common">Australian red claw crayfish</name>
    <dbReference type="NCBI Taxonomy" id="27406"/>
    <lineage>
        <taxon>Eukaryota</taxon>
        <taxon>Metazoa</taxon>
        <taxon>Ecdysozoa</taxon>
        <taxon>Arthropoda</taxon>
        <taxon>Crustacea</taxon>
        <taxon>Multicrustacea</taxon>
        <taxon>Malacostraca</taxon>
        <taxon>Eumalacostraca</taxon>
        <taxon>Eucarida</taxon>
        <taxon>Decapoda</taxon>
        <taxon>Pleocyemata</taxon>
        <taxon>Astacidea</taxon>
        <taxon>Parastacoidea</taxon>
        <taxon>Parastacidae</taxon>
        <taxon>Cherax</taxon>
    </lineage>
</organism>
<comment type="caution">
    <text evidence="4">The sequence shown here is derived from an EMBL/GenBank/DDBJ whole genome shotgun (WGS) entry which is preliminary data.</text>
</comment>
<feature type="region of interest" description="Disordered" evidence="3">
    <location>
        <begin position="671"/>
        <end position="735"/>
    </location>
</feature>
<keyword evidence="5" id="KW-1185">Reference proteome</keyword>
<dbReference type="Pfam" id="PF24681">
    <property type="entry name" value="Kelch_KLHDC2_KLHL20_DRC7"/>
    <property type="match status" value="2"/>
</dbReference>
<feature type="compositionally biased region" description="Gly residues" evidence="3">
    <location>
        <begin position="348"/>
        <end position="361"/>
    </location>
</feature>
<name>A0AAW0XW82_CHEQU</name>
<feature type="compositionally biased region" description="Basic and acidic residues" evidence="3">
    <location>
        <begin position="331"/>
        <end position="340"/>
    </location>
</feature>
<dbReference type="Proteomes" id="UP001445076">
    <property type="component" value="Unassembled WGS sequence"/>
</dbReference>
<dbReference type="EMBL" id="JARKIK010000011">
    <property type="protein sequence ID" value="KAK8748811.1"/>
    <property type="molecule type" value="Genomic_DNA"/>
</dbReference>
<evidence type="ECO:0000256" key="2">
    <source>
        <dbReference type="ARBA" id="ARBA00022737"/>
    </source>
</evidence>
<evidence type="ECO:0000313" key="4">
    <source>
        <dbReference type="EMBL" id="KAK8748811.1"/>
    </source>
</evidence>
<reference evidence="4 5" key="1">
    <citation type="journal article" date="2024" name="BMC Genomics">
        <title>Genome assembly of redclaw crayfish (Cherax quadricarinatus) provides insights into its immune adaptation and hypoxia tolerance.</title>
        <authorList>
            <person name="Liu Z."/>
            <person name="Zheng J."/>
            <person name="Li H."/>
            <person name="Fang K."/>
            <person name="Wang S."/>
            <person name="He J."/>
            <person name="Zhou D."/>
            <person name="Weng S."/>
            <person name="Chi M."/>
            <person name="Gu Z."/>
            <person name="He J."/>
            <person name="Li F."/>
            <person name="Wang M."/>
        </authorList>
    </citation>
    <scope>NUCLEOTIDE SEQUENCE [LARGE SCALE GENOMIC DNA]</scope>
    <source>
        <strain evidence="4">ZL_2023a</strain>
    </source>
</reference>
<dbReference type="InterPro" id="IPR015915">
    <property type="entry name" value="Kelch-typ_b-propeller"/>
</dbReference>
<protein>
    <submittedName>
        <fullName evidence="4">Uncharacterized protein</fullName>
    </submittedName>
</protein>
<feature type="compositionally biased region" description="Low complexity" evidence="3">
    <location>
        <begin position="701"/>
        <end position="714"/>
    </location>
</feature>